<feature type="chain" id="PRO_5002842253" description="Transmembrane protein" evidence="2">
    <location>
        <begin position="21"/>
        <end position="271"/>
    </location>
</feature>
<dbReference type="EMBL" id="DS989728">
    <property type="protein sequence ID" value="EEA06105.1"/>
    <property type="molecule type" value="Genomic_DNA"/>
</dbReference>
<dbReference type="RefSeq" id="XP_002140454.1">
    <property type="nucleotide sequence ID" value="XM_002140418.1"/>
</dbReference>
<dbReference type="GeneID" id="6995484"/>
<protein>
    <recommendedName>
        <fullName evidence="5">Transmembrane protein</fullName>
    </recommendedName>
</protein>
<accession>B6ADA1</accession>
<keyword evidence="2" id="KW-0732">Signal</keyword>
<keyword evidence="4" id="KW-1185">Reference proteome</keyword>
<sequence length="271" mass="30639">MNNKYFIVFGILLIVKEAYCYKTNLDAKDKLVPDKHGKNIDYNEIDLVEFISSAQVIYPVENKIIGPPSSETEFTISLLKANKSDEEKAKMIILDFNVINDLNIASITDIKLMITRFSGFNPHDIKITLLDPIQSLTKGDTRLSEVNSYNYKIAHLKQKESGCADIIELKNLISDILIVYKQFNSTNLRIMIESIGPNESFGILSNMKDVGPDIVIQTKLPPQPRSKWIYTVIFLAVLFVVVGVIVAIYIQNRKKKQADLSNQPLLSNNNV</sequence>
<evidence type="ECO:0000313" key="3">
    <source>
        <dbReference type="EMBL" id="EEA06105.1"/>
    </source>
</evidence>
<keyword evidence="1" id="KW-0812">Transmembrane</keyword>
<keyword evidence="1" id="KW-0472">Membrane</keyword>
<evidence type="ECO:0000313" key="4">
    <source>
        <dbReference type="Proteomes" id="UP000001460"/>
    </source>
</evidence>
<evidence type="ECO:0000256" key="2">
    <source>
        <dbReference type="SAM" id="SignalP"/>
    </source>
</evidence>
<reference evidence="3" key="1">
    <citation type="submission" date="2008-06" db="EMBL/GenBank/DDBJ databases">
        <authorList>
            <person name="Lorenzi H."/>
            <person name="Inman J."/>
            <person name="Miller J."/>
            <person name="Schobel S."/>
            <person name="Amedeo P."/>
            <person name="Caler E.V."/>
            <person name="da Silva J."/>
        </authorList>
    </citation>
    <scope>NUCLEOTIDE SEQUENCE [LARGE SCALE GENOMIC DNA]</scope>
    <source>
        <strain evidence="3">RN66</strain>
    </source>
</reference>
<feature type="transmembrane region" description="Helical" evidence="1">
    <location>
        <begin position="228"/>
        <end position="250"/>
    </location>
</feature>
<dbReference type="VEuPathDB" id="CryptoDB:CMU_018620"/>
<proteinExistence type="predicted"/>
<organism evidence="3 4">
    <name type="scientific">Cryptosporidium muris (strain RN66)</name>
    <dbReference type="NCBI Taxonomy" id="441375"/>
    <lineage>
        <taxon>Eukaryota</taxon>
        <taxon>Sar</taxon>
        <taxon>Alveolata</taxon>
        <taxon>Apicomplexa</taxon>
        <taxon>Conoidasida</taxon>
        <taxon>Coccidia</taxon>
        <taxon>Eucoccidiorida</taxon>
        <taxon>Eimeriorina</taxon>
        <taxon>Cryptosporidiidae</taxon>
        <taxon>Cryptosporidium</taxon>
    </lineage>
</organism>
<dbReference type="Proteomes" id="UP000001460">
    <property type="component" value="Unassembled WGS sequence"/>
</dbReference>
<name>B6ADA1_CRYMR</name>
<dbReference type="OrthoDB" id="343525at2759"/>
<evidence type="ECO:0008006" key="5">
    <source>
        <dbReference type="Google" id="ProtNLM"/>
    </source>
</evidence>
<feature type="signal peptide" evidence="2">
    <location>
        <begin position="1"/>
        <end position="20"/>
    </location>
</feature>
<dbReference type="AlphaFoldDB" id="B6ADA1"/>
<evidence type="ECO:0000256" key="1">
    <source>
        <dbReference type="SAM" id="Phobius"/>
    </source>
</evidence>
<keyword evidence="1" id="KW-1133">Transmembrane helix</keyword>
<gene>
    <name evidence="3" type="ORF">CMU_018620</name>
</gene>